<feature type="region of interest" description="Disordered" evidence="1">
    <location>
        <begin position="194"/>
        <end position="236"/>
    </location>
</feature>
<protein>
    <submittedName>
        <fullName evidence="2">Uncharacterized protein</fullName>
    </submittedName>
</protein>
<name>A0AAV9JJD9_9PEZI</name>
<sequence length="236" mass="27046">MTPAARLERVGEFSWVGRLVGQLVEVQLARTLDDSADDAIRTYSEFRAVKATIPASRSISDAAASAQFSRNLRRRYHNTNSALYDWWIDKYCMQSGDDLEHFQQMKLSKQLQLAQLSLLHPRSPNPELAMRIFEMLENTPHHRSNHPSKASECRYMQRFTGWLEAELRKQKRSEEAERVREYYEKTFPAELYRQLEAQKLPSSRASPPTEDGRAGGSDVRGDSGDGPRENDARGGR</sequence>
<dbReference type="AlphaFoldDB" id="A0AAV9JJD9"/>
<gene>
    <name evidence="2" type="ORF">LTR36_002889</name>
</gene>
<dbReference type="EMBL" id="JAVFHQ010000019">
    <property type="protein sequence ID" value="KAK4545539.1"/>
    <property type="molecule type" value="Genomic_DNA"/>
</dbReference>
<dbReference type="Proteomes" id="UP001324427">
    <property type="component" value="Unassembled WGS sequence"/>
</dbReference>
<accession>A0AAV9JJD9</accession>
<organism evidence="2 3">
    <name type="scientific">Oleoguttula mirabilis</name>
    <dbReference type="NCBI Taxonomy" id="1507867"/>
    <lineage>
        <taxon>Eukaryota</taxon>
        <taxon>Fungi</taxon>
        <taxon>Dikarya</taxon>
        <taxon>Ascomycota</taxon>
        <taxon>Pezizomycotina</taxon>
        <taxon>Dothideomycetes</taxon>
        <taxon>Dothideomycetidae</taxon>
        <taxon>Mycosphaerellales</taxon>
        <taxon>Teratosphaeriaceae</taxon>
        <taxon>Oleoguttula</taxon>
    </lineage>
</organism>
<evidence type="ECO:0000313" key="3">
    <source>
        <dbReference type="Proteomes" id="UP001324427"/>
    </source>
</evidence>
<feature type="compositionally biased region" description="Basic and acidic residues" evidence="1">
    <location>
        <begin position="219"/>
        <end position="236"/>
    </location>
</feature>
<proteinExistence type="predicted"/>
<comment type="caution">
    <text evidence="2">The sequence shown here is derived from an EMBL/GenBank/DDBJ whole genome shotgun (WGS) entry which is preliminary data.</text>
</comment>
<evidence type="ECO:0000313" key="2">
    <source>
        <dbReference type="EMBL" id="KAK4545539.1"/>
    </source>
</evidence>
<evidence type="ECO:0000256" key="1">
    <source>
        <dbReference type="SAM" id="MobiDB-lite"/>
    </source>
</evidence>
<keyword evidence="3" id="KW-1185">Reference proteome</keyword>
<reference evidence="2 3" key="1">
    <citation type="submission" date="2021-11" db="EMBL/GenBank/DDBJ databases">
        <title>Black yeast isolated from Biological Soil Crust.</title>
        <authorList>
            <person name="Kurbessoian T."/>
        </authorList>
    </citation>
    <scope>NUCLEOTIDE SEQUENCE [LARGE SCALE GENOMIC DNA]</scope>
    <source>
        <strain evidence="2 3">CCFEE 5522</strain>
    </source>
</reference>